<dbReference type="Pfam" id="PF07715">
    <property type="entry name" value="Plug"/>
    <property type="match status" value="1"/>
</dbReference>
<keyword evidence="5 9" id="KW-0798">TonB box</keyword>
<evidence type="ECO:0000313" key="15">
    <source>
        <dbReference type="Proteomes" id="UP000274358"/>
    </source>
</evidence>
<keyword evidence="3 8" id="KW-1134">Transmembrane beta strand</keyword>
<keyword evidence="11" id="KW-0732">Signal</keyword>
<keyword evidence="4 8" id="KW-0812">Transmembrane</keyword>
<feature type="region of interest" description="Disordered" evidence="10">
    <location>
        <begin position="40"/>
        <end position="81"/>
    </location>
</feature>
<dbReference type="PROSITE" id="PS52016">
    <property type="entry name" value="TONB_DEPENDENT_REC_3"/>
    <property type="match status" value="1"/>
</dbReference>
<accession>A0A3S0Q4E6</accession>
<keyword evidence="6 8" id="KW-0472">Membrane</keyword>
<evidence type="ECO:0000256" key="11">
    <source>
        <dbReference type="SAM" id="SignalP"/>
    </source>
</evidence>
<organism evidence="14 15">
    <name type="scientific">Dyella choica</name>
    <dbReference type="NCBI Taxonomy" id="1927959"/>
    <lineage>
        <taxon>Bacteria</taxon>
        <taxon>Pseudomonadati</taxon>
        <taxon>Pseudomonadota</taxon>
        <taxon>Gammaproteobacteria</taxon>
        <taxon>Lysobacterales</taxon>
        <taxon>Rhodanobacteraceae</taxon>
        <taxon>Dyella</taxon>
    </lineage>
</organism>
<dbReference type="Pfam" id="PF00593">
    <property type="entry name" value="TonB_dep_Rec_b-barrel"/>
    <property type="match status" value="1"/>
</dbReference>
<comment type="caution">
    <text evidence="14">The sequence shown here is derived from an EMBL/GenBank/DDBJ whole genome shotgun (WGS) entry which is preliminary data.</text>
</comment>
<evidence type="ECO:0000256" key="7">
    <source>
        <dbReference type="ARBA" id="ARBA00023237"/>
    </source>
</evidence>
<proteinExistence type="inferred from homology"/>
<evidence type="ECO:0000256" key="5">
    <source>
        <dbReference type="ARBA" id="ARBA00023077"/>
    </source>
</evidence>
<evidence type="ECO:0000256" key="3">
    <source>
        <dbReference type="ARBA" id="ARBA00022452"/>
    </source>
</evidence>
<evidence type="ECO:0000256" key="10">
    <source>
        <dbReference type="SAM" id="MobiDB-lite"/>
    </source>
</evidence>
<dbReference type="Gene3D" id="2.170.130.10">
    <property type="entry name" value="TonB-dependent receptor, plug domain"/>
    <property type="match status" value="1"/>
</dbReference>
<evidence type="ECO:0000256" key="2">
    <source>
        <dbReference type="ARBA" id="ARBA00022448"/>
    </source>
</evidence>
<dbReference type="InterPro" id="IPR036942">
    <property type="entry name" value="Beta-barrel_TonB_sf"/>
</dbReference>
<comment type="similarity">
    <text evidence="8 9">Belongs to the TonB-dependent receptor family.</text>
</comment>
<evidence type="ECO:0000256" key="9">
    <source>
        <dbReference type="RuleBase" id="RU003357"/>
    </source>
</evidence>
<feature type="chain" id="PRO_5018561878" evidence="11">
    <location>
        <begin position="41"/>
        <end position="1046"/>
    </location>
</feature>
<keyword evidence="15" id="KW-1185">Reference proteome</keyword>
<comment type="subcellular location">
    <subcellularLocation>
        <location evidence="1 8">Cell outer membrane</location>
        <topology evidence="1 8">Multi-pass membrane protein</topology>
    </subcellularLocation>
</comment>
<evidence type="ECO:0000259" key="13">
    <source>
        <dbReference type="Pfam" id="PF07715"/>
    </source>
</evidence>
<dbReference type="PANTHER" id="PTHR47234">
    <property type="match status" value="1"/>
</dbReference>
<evidence type="ECO:0000256" key="1">
    <source>
        <dbReference type="ARBA" id="ARBA00004571"/>
    </source>
</evidence>
<keyword evidence="7 8" id="KW-0998">Cell outer membrane</keyword>
<dbReference type="GO" id="GO:0009279">
    <property type="term" value="C:cell outer membrane"/>
    <property type="evidence" value="ECO:0007669"/>
    <property type="project" value="UniProtKB-SubCell"/>
</dbReference>
<dbReference type="InterPro" id="IPR037066">
    <property type="entry name" value="Plug_dom_sf"/>
</dbReference>
<keyword evidence="2 8" id="KW-0813">Transport</keyword>
<feature type="compositionally biased region" description="Low complexity" evidence="10">
    <location>
        <begin position="49"/>
        <end position="79"/>
    </location>
</feature>
<feature type="signal peptide" evidence="11">
    <location>
        <begin position="1"/>
        <end position="40"/>
    </location>
</feature>
<dbReference type="InterPro" id="IPR039426">
    <property type="entry name" value="TonB-dep_rcpt-like"/>
</dbReference>
<dbReference type="SUPFAM" id="SSF56935">
    <property type="entry name" value="Porins"/>
    <property type="match status" value="1"/>
</dbReference>
<feature type="domain" description="TonB-dependent receptor-like beta-barrel" evidence="12">
    <location>
        <begin position="421"/>
        <end position="995"/>
    </location>
</feature>
<reference evidence="14 15" key="1">
    <citation type="submission" date="2018-12" db="EMBL/GenBank/DDBJ databases">
        <title>Dyella dinghuensis sp. nov. DHOA06 and Dyella choica sp. nov. 4M-K27, isolated from forest soil.</title>
        <authorList>
            <person name="Qiu L.-H."/>
            <person name="Gao Z.-H."/>
        </authorList>
    </citation>
    <scope>NUCLEOTIDE SEQUENCE [LARGE SCALE GENOMIC DNA]</scope>
    <source>
        <strain evidence="14 15">4M-K27</strain>
    </source>
</reference>
<dbReference type="Gene3D" id="2.40.170.20">
    <property type="entry name" value="TonB-dependent receptor, beta-barrel domain"/>
    <property type="match status" value="1"/>
</dbReference>
<protein>
    <submittedName>
        <fullName evidence="14">TonB-dependent receptor</fullName>
    </submittedName>
</protein>
<evidence type="ECO:0000256" key="6">
    <source>
        <dbReference type="ARBA" id="ARBA00023136"/>
    </source>
</evidence>
<name>A0A3S0Q4E6_9GAMM</name>
<dbReference type="InterPro" id="IPR000531">
    <property type="entry name" value="Beta-barrel_TonB"/>
</dbReference>
<sequence>MAPPITKGDMNMNLQHQNIVLAIRIALVMGGGALATVATAQDTTPPPANNQATQGNAQQQSTPPQQASPQPATPQQPSTKTLQTVTVTGSMIRSVDVETAQPVTAISHEALQQQGFVSVGQILQNVSSVGSAGTSTQSSLGDIVGQYASLRGLGAPRTLILVDGERYTTDIFGQTDLSTIPSSLIDSIDILQDGASSIYGSDAISGVINIHTKNVDGLYLDTYNSTYAPGNFGKQNQFSLTGGKKFSRGSFTFNISIQNQNQILAPQTWVSHYGYISFPQYPQSVQPSDYGTILSATGPAGTAYTFPLTVNAGQDGLNIANYHPNTFGVIYPTPYYANDYANQAAFETFVPNNRLKSYTLKGDYKITDHIKAVFTGTYNSNDATDYIGGYPLSSLTPANGANLAAALGLPAGSLGGAWFPTLSPNSYYNPLPGNTLSFSLPLYEPNRVVHNKIKQYGFRVGLEGEFSLGQNEFNWDVGYSLYRYIEDTGGPGNLNLVHLYNAVGPSFLGADGVVHCGTPGSVIAGCVPLNPFSGAGGLTPDEINYLNFNYFTHAWSQTRNLEANISGDMFTLPQALGEGDVTFAVGGQHRNVSGGVTPDSYTQLGLNTNLQQNPGRGAYGINEAYAEINLPLLKGLPGAQLLNFDVSHRLSHYSNFGSTNNNSYKLSYQPFTDLLIRASYGTGFRAPSISNLYGGTMQSFTSYTDPCDVNYGLTSNPVVAQRCLNGFAGLPPVGPGFTQLTTTGVPVTGPNSTSTTPYFTGANARLKPETSKNYTAGIVYSPSWLSGLNLTLDWYRIRVDDIITLPAANSILNNCYQLGEAQQCSQFQRSPANGQVVNLLQALVNEGFVDERGADVSLSYLFPETPVGKFKIDTTGTYINSLKEQAVTGGPVVGWNVGTYDPVLGPVWRFRDTTNINWSWGNFGATWTVRYFSALKEPCRAGAPNLAETFPCNEPNAFVQGQKGAYRQGALAFNDLQISWKAPWHGQFSVGATNLFNRHAPLSYTGAESVIGPLGPTGTDGFTQYAYNPQYDFGRVVYLKYEQKLF</sequence>
<keyword evidence="14" id="KW-0675">Receptor</keyword>
<evidence type="ECO:0000256" key="4">
    <source>
        <dbReference type="ARBA" id="ARBA00022692"/>
    </source>
</evidence>
<evidence type="ECO:0000313" key="14">
    <source>
        <dbReference type="EMBL" id="RUL74911.1"/>
    </source>
</evidence>
<evidence type="ECO:0000259" key="12">
    <source>
        <dbReference type="Pfam" id="PF00593"/>
    </source>
</evidence>
<evidence type="ECO:0000256" key="8">
    <source>
        <dbReference type="PROSITE-ProRule" id="PRU01360"/>
    </source>
</evidence>
<dbReference type="InterPro" id="IPR012910">
    <property type="entry name" value="Plug_dom"/>
</dbReference>
<gene>
    <name evidence="14" type="ORF">EKH80_12580</name>
</gene>
<dbReference type="EMBL" id="RYYV01000008">
    <property type="protein sequence ID" value="RUL74911.1"/>
    <property type="molecule type" value="Genomic_DNA"/>
</dbReference>
<dbReference type="AlphaFoldDB" id="A0A3S0Q4E6"/>
<dbReference type="Proteomes" id="UP000274358">
    <property type="component" value="Unassembled WGS sequence"/>
</dbReference>
<feature type="domain" description="TonB-dependent receptor plug" evidence="13">
    <location>
        <begin position="98"/>
        <end position="207"/>
    </location>
</feature>
<dbReference type="PANTHER" id="PTHR47234:SF2">
    <property type="entry name" value="TONB-DEPENDENT RECEPTOR"/>
    <property type="match status" value="1"/>
</dbReference>